<dbReference type="PANTHER" id="PTHR42085:SF8">
    <property type="entry name" value="F-BOX DOMAIN-CONTAINING PROTEIN"/>
    <property type="match status" value="1"/>
</dbReference>
<protein>
    <recommendedName>
        <fullName evidence="4">F-box domain-containing protein</fullName>
    </recommendedName>
</protein>
<reference evidence="2 3" key="1">
    <citation type="submission" date="2019-07" db="EMBL/GenBank/DDBJ databases">
        <title>Finished genome of Venturia effusa.</title>
        <authorList>
            <person name="Young C.A."/>
            <person name="Cox M.P."/>
            <person name="Ganley A.R.D."/>
            <person name="David W.J."/>
        </authorList>
    </citation>
    <scope>NUCLEOTIDE SEQUENCE [LARGE SCALE GENOMIC DNA]</scope>
    <source>
        <strain evidence="3">albino</strain>
    </source>
</reference>
<evidence type="ECO:0000256" key="1">
    <source>
        <dbReference type="SAM" id="MobiDB-lite"/>
    </source>
</evidence>
<dbReference type="EMBL" id="CP042186">
    <property type="protein sequence ID" value="QDS68734.1"/>
    <property type="molecule type" value="Genomic_DNA"/>
</dbReference>
<name>A0A517KZC5_9PEZI</name>
<organism evidence="2 3">
    <name type="scientific">Venturia effusa</name>
    <dbReference type="NCBI Taxonomy" id="50376"/>
    <lineage>
        <taxon>Eukaryota</taxon>
        <taxon>Fungi</taxon>
        <taxon>Dikarya</taxon>
        <taxon>Ascomycota</taxon>
        <taxon>Pezizomycotina</taxon>
        <taxon>Dothideomycetes</taxon>
        <taxon>Pleosporomycetidae</taxon>
        <taxon>Venturiales</taxon>
        <taxon>Venturiaceae</taxon>
        <taxon>Venturia</taxon>
    </lineage>
</organism>
<dbReference type="AlphaFoldDB" id="A0A517KZC5"/>
<dbReference type="InterPro" id="IPR038883">
    <property type="entry name" value="AN11006-like"/>
</dbReference>
<dbReference type="OrthoDB" id="5397846at2759"/>
<evidence type="ECO:0000313" key="2">
    <source>
        <dbReference type="EMBL" id="QDS68734.1"/>
    </source>
</evidence>
<sequence>MSATSASGLAPAPASRASKRSRKAVKYYDTDDEDFVDEDDTVYSVEPPTKQKQKFEKLQATAAAKPLSKKQIFPFMSLPPEIRNNIYSKALFDAAGHHLVKHRISWRRNAERITPLAFRTLNANWWNRRRRSWYYRPATKPLISVDDVPPFVPLSSKILRLSRTIYDEAVGILYSQPIILTDTYALHDFMVQIGPKHRALLRDIEVCQWGHGGAHGAMNYPAMAAMSDAVNLERLKLNVDKYGSSDLALKVWRECYPFFEAYGRAKSRKDAVVDVLELYESQFKRATHTYNSAEGRWEHHDVPVDEEKDRFQKSLRSMLNTGRI</sequence>
<evidence type="ECO:0008006" key="4">
    <source>
        <dbReference type="Google" id="ProtNLM"/>
    </source>
</evidence>
<proteinExistence type="predicted"/>
<accession>A0A517KZC5</accession>
<evidence type="ECO:0000313" key="3">
    <source>
        <dbReference type="Proteomes" id="UP000316270"/>
    </source>
</evidence>
<dbReference type="PANTHER" id="PTHR42085">
    <property type="entry name" value="F-BOX DOMAIN-CONTAINING PROTEIN"/>
    <property type="match status" value="1"/>
</dbReference>
<gene>
    <name evidence="2" type="ORF">FKW77_004488</name>
</gene>
<keyword evidence="3" id="KW-1185">Reference proteome</keyword>
<dbReference type="STRING" id="50376.A0A517KZC5"/>
<feature type="region of interest" description="Disordered" evidence="1">
    <location>
        <begin position="1"/>
        <end position="23"/>
    </location>
</feature>
<dbReference type="Proteomes" id="UP000316270">
    <property type="component" value="Chromosome 2"/>
</dbReference>